<evidence type="ECO:0000256" key="2">
    <source>
        <dbReference type="SAM" id="Phobius"/>
    </source>
</evidence>
<feature type="domain" description="Bacterial sugar transferase" evidence="3">
    <location>
        <begin position="18"/>
        <end position="210"/>
    </location>
</feature>
<reference evidence="4 5" key="1">
    <citation type="submission" date="2016-11" db="EMBL/GenBank/DDBJ databases">
        <title>Draft Genome Sequences of Nine Cyanobacterial Strains from Diverse Habitats.</title>
        <authorList>
            <person name="Zhu T."/>
            <person name="Hou S."/>
            <person name="Lu X."/>
            <person name="Hess W.R."/>
        </authorList>
    </citation>
    <scope>NUCLEOTIDE SEQUENCE [LARGE SCALE GENOMIC DNA]</scope>
    <source>
        <strain evidence="4 5">5.2 s.c.1</strain>
    </source>
</reference>
<accession>A0A1U7HQK5</accession>
<comment type="caution">
    <text evidence="4">The sequence shown here is derived from an EMBL/GenBank/DDBJ whole genome shotgun (WGS) entry which is preliminary data.</text>
</comment>
<dbReference type="PANTHER" id="PTHR30576">
    <property type="entry name" value="COLANIC BIOSYNTHESIS UDP-GLUCOSE LIPID CARRIER TRANSFERASE"/>
    <property type="match status" value="1"/>
</dbReference>
<gene>
    <name evidence="4" type="ORF">NIES1031_12615</name>
</gene>
<dbReference type="GO" id="GO:0016780">
    <property type="term" value="F:phosphotransferase activity, for other substituted phosphate groups"/>
    <property type="evidence" value="ECO:0007669"/>
    <property type="project" value="TreeGrafter"/>
</dbReference>
<organism evidence="4 5">
    <name type="scientific">Chroogloeocystis siderophila 5.2 s.c.1</name>
    <dbReference type="NCBI Taxonomy" id="247279"/>
    <lineage>
        <taxon>Bacteria</taxon>
        <taxon>Bacillati</taxon>
        <taxon>Cyanobacteriota</taxon>
        <taxon>Cyanophyceae</taxon>
        <taxon>Oscillatoriophycideae</taxon>
        <taxon>Chroococcales</taxon>
        <taxon>Chroococcaceae</taxon>
        <taxon>Chroogloeocystis</taxon>
    </lineage>
</organism>
<dbReference type="STRING" id="247279.NIES1031_12615"/>
<keyword evidence="4" id="KW-0808">Transferase</keyword>
<dbReference type="InterPro" id="IPR003362">
    <property type="entry name" value="Bact_transf"/>
</dbReference>
<evidence type="ECO:0000259" key="3">
    <source>
        <dbReference type="Pfam" id="PF02397"/>
    </source>
</evidence>
<name>A0A1U7HQK5_9CHRO</name>
<feature type="transmembrane region" description="Helical" evidence="2">
    <location>
        <begin position="20"/>
        <end position="46"/>
    </location>
</feature>
<dbReference type="AlphaFoldDB" id="A0A1U7HQK5"/>
<dbReference type="Proteomes" id="UP000185984">
    <property type="component" value="Unassembled WGS sequence"/>
</dbReference>
<comment type="similarity">
    <text evidence="1">Belongs to the bacterial sugar transferase family.</text>
</comment>
<dbReference type="PANTHER" id="PTHR30576:SF23">
    <property type="entry name" value="GLUCOSYLTRANSFERASE"/>
    <property type="match status" value="1"/>
</dbReference>
<dbReference type="Pfam" id="PF02397">
    <property type="entry name" value="Bac_transf"/>
    <property type="match status" value="1"/>
</dbReference>
<evidence type="ECO:0000256" key="1">
    <source>
        <dbReference type="ARBA" id="ARBA00006464"/>
    </source>
</evidence>
<keyword evidence="5" id="KW-1185">Reference proteome</keyword>
<evidence type="ECO:0000313" key="5">
    <source>
        <dbReference type="Proteomes" id="UP000185984"/>
    </source>
</evidence>
<dbReference type="EMBL" id="MRCC01000009">
    <property type="protein sequence ID" value="OKH25828.1"/>
    <property type="molecule type" value="Genomic_DNA"/>
</dbReference>
<evidence type="ECO:0000313" key="4">
    <source>
        <dbReference type="EMBL" id="OKH25828.1"/>
    </source>
</evidence>
<sequence>MQLSFVSQPRYMLQFVGKRIIDILGAGVGILLLSPLMLAIALAISLDSKGPIFFRQERLGRGGKPFLIWKFRTMVVDAEQLLQDLEHLNESDGGILFKMKDDPRVTHVGKFLRRTSLDELPQLFNIIQGHMSLVGPRPLQLRDCTLALKEYQNAFTKRLELLPGVTGLWQISGRSEVSFDYMLHLDAIYRDHWSLWLDLRIIWQTLIVVITGKGAY</sequence>
<proteinExistence type="inferred from homology"/>
<keyword evidence="2" id="KW-0472">Membrane</keyword>
<keyword evidence="2" id="KW-0812">Transmembrane</keyword>
<dbReference type="RefSeq" id="WP_073549729.1">
    <property type="nucleotide sequence ID" value="NZ_CAWMVK010000043.1"/>
</dbReference>
<protein>
    <submittedName>
        <fullName evidence="4">UDP-phosphate galactose phosphotransferase</fullName>
    </submittedName>
</protein>
<keyword evidence="2" id="KW-1133">Transmembrane helix</keyword>
<dbReference type="OrthoDB" id="570875at2"/>